<dbReference type="RefSeq" id="WP_157551926.1">
    <property type="nucleotide sequence ID" value="NZ_JABELX010000012.1"/>
</dbReference>
<dbReference type="Pfam" id="PF21806">
    <property type="entry name" value="DUF6879"/>
    <property type="match status" value="1"/>
</dbReference>
<feature type="domain" description="DUF6879" evidence="1">
    <location>
        <begin position="7"/>
        <end position="172"/>
    </location>
</feature>
<evidence type="ECO:0000259" key="1">
    <source>
        <dbReference type="Pfam" id="PF21806"/>
    </source>
</evidence>
<evidence type="ECO:0000313" key="3">
    <source>
        <dbReference type="Proteomes" id="UP000586827"/>
    </source>
</evidence>
<name>A0A849C5G3_9NOCA</name>
<comment type="caution">
    <text evidence="2">The sequence shown here is derived from an EMBL/GenBank/DDBJ whole genome shotgun (WGS) entry which is preliminary data.</text>
</comment>
<sequence length="179" mass="19808">MSGPGIFDDFFRTAKKSAFHVETKDSYSVSSEDDALRRFAAGEPPPTERPAAFHAWNGLIQETTGRGVSVARVRVVSVPHTTYVRWLMSVTDRTIANGEQVRWLPRNLAADSGHVPMDDYWVFDREMVVFNTTDPAGGTTGVAVTTDPEIVALCAGSWDRLWGLGIDHSEYIESEFAAR</sequence>
<organism evidence="2 3">
    <name type="scientific">Nocardia uniformis</name>
    <dbReference type="NCBI Taxonomy" id="53432"/>
    <lineage>
        <taxon>Bacteria</taxon>
        <taxon>Bacillati</taxon>
        <taxon>Actinomycetota</taxon>
        <taxon>Actinomycetes</taxon>
        <taxon>Mycobacteriales</taxon>
        <taxon>Nocardiaceae</taxon>
        <taxon>Nocardia</taxon>
    </lineage>
</organism>
<protein>
    <recommendedName>
        <fullName evidence="1">DUF6879 domain-containing protein</fullName>
    </recommendedName>
</protein>
<keyword evidence="3" id="KW-1185">Reference proteome</keyword>
<dbReference type="AlphaFoldDB" id="A0A849C5G3"/>
<dbReference type="Proteomes" id="UP000586827">
    <property type="component" value="Unassembled WGS sequence"/>
</dbReference>
<evidence type="ECO:0000313" key="2">
    <source>
        <dbReference type="EMBL" id="NNH73963.1"/>
    </source>
</evidence>
<gene>
    <name evidence="2" type="ORF">HLB23_29615</name>
</gene>
<dbReference type="EMBL" id="JABELX010000012">
    <property type="protein sequence ID" value="NNH73963.1"/>
    <property type="molecule type" value="Genomic_DNA"/>
</dbReference>
<proteinExistence type="predicted"/>
<accession>A0A849C5G3</accession>
<dbReference type="InterPro" id="IPR049244">
    <property type="entry name" value="DUF6879"/>
</dbReference>
<reference evidence="2 3" key="1">
    <citation type="submission" date="2020-05" db="EMBL/GenBank/DDBJ databases">
        <title>MicrobeNet Type strains.</title>
        <authorList>
            <person name="Nicholson A.C."/>
        </authorList>
    </citation>
    <scope>NUCLEOTIDE SEQUENCE [LARGE SCALE GENOMIC DNA]</scope>
    <source>
        <strain evidence="2 3">JCM 3224</strain>
    </source>
</reference>